<name>A0ACC1HC96_9FUNG</name>
<accession>A0ACC1HC96</accession>
<evidence type="ECO:0000313" key="1">
    <source>
        <dbReference type="EMBL" id="KAJ1673956.1"/>
    </source>
</evidence>
<evidence type="ECO:0000313" key="2">
    <source>
        <dbReference type="Proteomes" id="UP001145114"/>
    </source>
</evidence>
<proteinExistence type="predicted"/>
<keyword evidence="2" id="KW-1185">Reference proteome</keyword>
<comment type="caution">
    <text evidence="1">The sequence shown here is derived from an EMBL/GenBank/DDBJ whole genome shotgun (WGS) entry which is preliminary data.</text>
</comment>
<gene>
    <name evidence="1" type="ORF">EV182_004245</name>
</gene>
<reference evidence="1" key="1">
    <citation type="submission" date="2022-06" db="EMBL/GenBank/DDBJ databases">
        <title>Phylogenomic reconstructions and comparative analyses of Kickxellomycotina fungi.</title>
        <authorList>
            <person name="Reynolds N.K."/>
            <person name="Stajich J.E."/>
            <person name="Barry K."/>
            <person name="Grigoriev I.V."/>
            <person name="Crous P."/>
            <person name="Smith M.E."/>
        </authorList>
    </citation>
    <scope>NUCLEOTIDE SEQUENCE</scope>
    <source>
        <strain evidence="1">RSA 2271</strain>
    </source>
</reference>
<dbReference type="EMBL" id="JAMZIH010006404">
    <property type="protein sequence ID" value="KAJ1673956.1"/>
    <property type="molecule type" value="Genomic_DNA"/>
</dbReference>
<protein>
    <submittedName>
        <fullName evidence="1">Uncharacterized protein</fullName>
    </submittedName>
</protein>
<sequence length="257" mass="28376">MSASVADSQGGQNVQIQPNGTVTTDEWTTLKSADNEGNTAYQTVAVPATPATATGDSADAEYEDDNKDVADPDEDDDDDGTEEEDEDEDEESGSRSSRREAIEDDQDSEQKPYLPRLKTSIIQMNQPDLHPLPPPPSQLLASTDCPINDFDIQAKLAAARKLYDAYVKMYQRHQLELSRKAKKMLNEQERAQFSTMEKVNQRKKVVDMLKSSRPSYQVSSLNLSDPSSYRPFPPFQLPDGVKLPPSPPPQPPSSGSS</sequence>
<dbReference type="Proteomes" id="UP001145114">
    <property type="component" value="Unassembled WGS sequence"/>
</dbReference>
<organism evidence="1 2">
    <name type="scientific">Spiromyces aspiralis</name>
    <dbReference type="NCBI Taxonomy" id="68401"/>
    <lineage>
        <taxon>Eukaryota</taxon>
        <taxon>Fungi</taxon>
        <taxon>Fungi incertae sedis</taxon>
        <taxon>Zoopagomycota</taxon>
        <taxon>Kickxellomycotina</taxon>
        <taxon>Kickxellomycetes</taxon>
        <taxon>Kickxellales</taxon>
        <taxon>Kickxellaceae</taxon>
        <taxon>Spiromyces</taxon>
    </lineage>
</organism>